<gene>
    <name evidence="1" type="ORF">AFM12_18210</name>
</gene>
<evidence type="ECO:0000313" key="1">
    <source>
        <dbReference type="EMBL" id="KPM46808.1"/>
    </source>
</evidence>
<evidence type="ECO:0000313" key="2">
    <source>
        <dbReference type="Proteomes" id="UP000050454"/>
    </source>
</evidence>
<organism evidence="1 2">
    <name type="scientific">Jiulongibacter sediminis</name>
    <dbReference type="NCBI Taxonomy" id="1605367"/>
    <lineage>
        <taxon>Bacteria</taxon>
        <taxon>Pseudomonadati</taxon>
        <taxon>Bacteroidota</taxon>
        <taxon>Cytophagia</taxon>
        <taxon>Cytophagales</taxon>
        <taxon>Leadbetterellaceae</taxon>
        <taxon>Jiulongibacter</taxon>
    </lineage>
</organism>
<evidence type="ECO:0008006" key="3">
    <source>
        <dbReference type="Google" id="ProtNLM"/>
    </source>
</evidence>
<protein>
    <recommendedName>
        <fullName evidence="3">Alkyl hydroperoxide reductase subunit C/ Thiol specific antioxidant domain-containing protein</fullName>
    </recommendedName>
</protein>
<comment type="caution">
    <text evidence="1">The sequence shown here is derived from an EMBL/GenBank/DDBJ whole genome shotgun (WGS) entry which is preliminary data.</text>
</comment>
<reference evidence="1 2" key="1">
    <citation type="submission" date="2015-07" db="EMBL/GenBank/DDBJ databases">
        <title>The draft genome sequence of Leadbetterella sp. JN14-9.</title>
        <authorList>
            <person name="Liu Y."/>
            <person name="Du J."/>
            <person name="Shao Z."/>
        </authorList>
    </citation>
    <scope>NUCLEOTIDE SEQUENCE [LARGE SCALE GENOMIC DNA]</scope>
    <source>
        <strain evidence="1 2">JN14-9</strain>
    </source>
</reference>
<name>A0A0P7BNA9_9BACT</name>
<keyword evidence="2" id="KW-1185">Reference proteome</keyword>
<dbReference type="Proteomes" id="UP000050454">
    <property type="component" value="Unassembled WGS sequence"/>
</dbReference>
<accession>A0A0P7BNA9</accession>
<dbReference type="AlphaFoldDB" id="A0A0P7BNA9"/>
<proteinExistence type="predicted"/>
<dbReference type="EMBL" id="LGTQ01000015">
    <property type="protein sequence ID" value="KPM46808.1"/>
    <property type="molecule type" value="Genomic_DNA"/>
</dbReference>
<sequence>MVFEDGGKYEEPQAQATKWLQLYDTKLKNKGIDCYELPMMSGKYRLMSFIIDSGMRSGIPPEKHNKVASFYGDKKKYMGELGIYDLRRAYVYLLDENGEIVFTANGEPKDSHLSEILLKLERL</sequence>
<dbReference type="PATRIC" id="fig|1605367.3.peg.1078"/>